<evidence type="ECO:0000313" key="3">
    <source>
        <dbReference type="EMBL" id="CAL4762697.1"/>
    </source>
</evidence>
<keyword evidence="4" id="KW-1185">Reference proteome</keyword>
<evidence type="ECO:0000313" key="2">
    <source>
        <dbReference type="EMBL" id="CAI3975385.1"/>
    </source>
</evidence>
<protein>
    <submittedName>
        <fullName evidence="3">Poly(A)-specific ribonuclease RNA-binding domain-containing protein</fullName>
    </submittedName>
</protein>
<dbReference type="EMBL" id="CAMXCT020000201">
    <property type="protein sequence ID" value="CAL1128760.1"/>
    <property type="molecule type" value="Genomic_DNA"/>
</dbReference>
<dbReference type="Gene3D" id="3.30.70.330">
    <property type="match status" value="1"/>
</dbReference>
<feature type="compositionally biased region" description="Low complexity" evidence="1">
    <location>
        <begin position="275"/>
        <end position="295"/>
    </location>
</feature>
<evidence type="ECO:0000256" key="1">
    <source>
        <dbReference type="SAM" id="MobiDB-lite"/>
    </source>
</evidence>
<dbReference type="AlphaFoldDB" id="A0A9P1BMH2"/>
<sequence>MEEDIAGQDIDSEPVKHVGKAIPSHPKRPKVELLSDDEDDEDEPPLASAQPAEERHEVDPEAQVRKNAVHVYGLDFLKTHHMEEIFVQFGHKYVEWINASSANIIFKNAEGAKKALEALSFPKTEDEPWRRTPDILVSEGVPPIFLQMRLATVNDVKKSKKSVPKAMSPMHYAQVFYKNQQQAMRQGRTGRPPRSNPKAKPKAGTKRLLVTEEEQQKRQKRSDRFGEKSSDAPNEAAEAPADAASAADASAGADTATSTPKVAVSRAPPKVIGVPAPKIRPAEAPKAPAEAPEAAEAGDKSTAEAAEAPAEAAEAPEPQSDGSKVGSSGEAAEQPEAK</sequence>
<dbReference type="InterPro" id="IPR019416">
    <property type="entry name" value="NCBP3"/>
</dbReference>
<dbReference type="PANTHER" id="PTHR16291">
    <property type="entry name" value="NUCLEAR CAP-BINDING PROTEIN SUBUNIT 3"/>
    <property type="match status" value="1"/>
</dbReference>
<dbReference type="EMBL" id="CAMXCT030000201">
    <property type="protein sequence ID" value="CAL4762697.1"/>
    <property type="molecule type" value="Genomic_DNA"/>
</dbReference>
<dbReference type="InterPro" id="IPR012677">
    <property type="entry name" value="Nucleotide-bd_a/b_plait_sf"/>
</dbReference>
<organism evidence="2">
    <name type="scientific">Cladocopium goreaui</name>
    <dbReference type="NCBI Taxonomy" id="2562237"/>
    <lineage>
        <taxon>Eukaryota</taxon>
        <taxon>Sar</taxon>
        <taxon>Alveolata</taxon>
        <taxon>Dinophyceae</taxon>
        <taxon>Suessiales</taxon>
        <taxon>Symbiodiniaceae</taxon>
        <taxon>Cladocopium</taxon>
    </lineage>
</organism>
<feature type="region of interest" description="Disordered" evidence="1">
    <location>
        <begin position="181"/>
        <end position="338"/>
    </location>
</feature>
<evidence type="ECO:0000313" key="4">
    <source>
        <dbReference type="Proteomes" id="UP001152797"/>
    </source>
</evidence>
<dbReference type="GO" id="GO:0003729">
    <property type="term" value="F:mRNA binding"/>
    <property type="evidence" value="ECO:0007669"/>
    <property type="project" value="InterPro"/>
</dbReference>
<dbReference type="EMBL" id="CAMXCT010000201">
    <property type="protein sequence ID" value="CAI3975385.1"/>
    <property type="molecule type" value="Genomic_DNA"/>
</dbReference>
<reference evidence="3 4" key="2">
    <citation type="submission" date="2024-05" db="EMBL/GenBank/DDBJ databases">
        <authorList>
            <person name="Chen Y."/>
            <person name="Shah S."/>
            <person name="Dougan E. K."/>
            <person name="Thang M."/>
            <person name="Chan C."/>
        </authorList>
    </citation>
    <scope>NUCLEOTIDE SEQUENCE [LARGE SCALE GENOMIC DNA]</scope>
</reference>
<accession>A0A9P1BMH2</accession>
<feature type="compositionally biased region" description="Low complexity" evidence="1">
    <location>
        <begin position="231"/>
        <end position="260"/>
    </location>
</feature>
<dbReference type="OrthoDB" id="422106at2759"/>
<feature type="compositionally biased region" description="Acidic residues" evidence="1">
    <location>
        <begin position="1"/>
        <end position="12"/>
    </location>
</feature>
<feature type="compositionally biased region" description="Basic and acidic residues" evidence="1">
    <location>
        <begin position="52"/>
        <end position="62"/>
    </location>
</feature>
<dbReference type="GO" id="GO:0005634">
    <property type="term" value="C:nucleus"/>
    <property type="evidence" value="ECO:0007669"/>
    <property type="project" value="TreeGrafter"/>
</dbReference>
<comment type="caution">
    <text evidence="2">The sequence shown here is derived from an EMBL/GenBank/DDBJ whole genome shotgun (WGS) entry which is preliminary data.</text>
</comment>
<feature type="compositionally biased region" description="Acidic residues" evidence="1">
    <location>
        <begin position="34"/>
        <end position="44"/>
    </location>
</feature>
<proteinExistence type="predicted"/>
<feature type="compositionally biased region" description="Basic and acidic residues" evidence="1">
    <location>
        <begin position="214"/>
        <end position="230"/>
    </location>
</feature>
<gene>
    <name evidence="2" type="ORF">C1SCF055_LOCUS3717</name>
</gene>
<dbReference type="GO" id="GO:0000340">
    <property type="term" value="F:RNA 7-methylguanosine cap binding"/>
    <property type="evidence" value="ECO:0007669"/>
    <property type="project" value="InterPro"/>
</dbReference>
<dbReference type="PANTHER" id="PTHR16291:SF0">
    <property type="entry name" value="NUCLEAR CAP-BINDING PROTEIN SUBUNIT 3"/>
    <property type="match status" value="1"/>
</dbReference>
<dbReference type="Proteomes" id="UP001152797">
    <property type="component" value="Unassembled WGS sequence"/>
</dbReference>
<name>A0A9P1BMH2_9DINO</name>
<feature type="region of interest" description="Disordered" evidence="1">
    <location>
        <begin position="1"/>
        <end position="62"/>
    </location>
</feature>
<feature type="compositionally biased region" description="Low complexity" evidence="1">
    <location>
        <begin position="303"/>
        <end position="318"/>
    </location>
</feature>
<reference evidence="2" key="1">
    <citation type="submission" date="2022-10" db="EMBL/GenBank/DDBJ databases">
        <authorList>
            <person name="Chen Y."/>
            <person name="Dougan E. K."/>
            <person name="Chan C."/>
            <person name="Rhodes N."/>
            <person name="Thang M."/>
        </authorList>
    </citation>
    <scope>NUCLEOTIDE SEQUENCE</scope>
</reference>
<dbReference type="Pfam" id="PF10309">
    <property type="entry name" value="NCBP3"/>
    <property type="match status" value="1"/>
</dbReference>